<gene>
    <name evidence="1" type="ORF">J6TS1_14790</name>
</gene>
<proteinExistence type="predicted"/>
<dbReference type="Proteomes" id="UP000680670">
    <property type="component" value="Unassembled WGS sequence"/>
</dbReference>
<organism evidence="1 2">
    <name type="scientific">Siminovitchia terrae</name>
    <name type="common">Bacillus terrae</name>
    <dbReference type="NCBI Taxonomy" id="1914933"/>
    <lineage>
        <taxon>Bacteria</taxon>
        <taxon>Bacillati</taxon>
        <taxon>Bacillota</taxon>
        <taxon>Bacilli</taxon>
        <taxon>Bacillales</taxon>
        <taxon>Bacillaceae</taxon>
        <taxon>Siminovitchia</taxon>
    </lineage>
</organism>
<name>A0ABQ4KVB0_SIMTE</name>
<sequence>MLMEEMILSPCDGVLVTFRIQENLTQKRCNTFFKIRLKDDTILEIKKTYQGKISSVEVREGEEVVKGMVLAYVEEYALEI</sequence>
<dbReference type="EMBL" id="BORJ01000003">
    <property type="protein sequence ID" value="GIN95609.1"/>
    <property type="molecule type" value="Genomic_DNA"/>
</dbReference>
<evidence type="ECO:0000313" key="2">
    <source>
        <dbReference type="Proteomes" id="UP000680670"/>
    </source>
</evidence>
<accession>A0ABQ4KVB0</accession>
<evidence type="ECO:0000313" key="1">
    <source>
        <dbReference type="EMBL" id="GIN95609.1"/>
    </source>
</evidence>
<comment type="caution">
    <text evidence="1">The sequence shown here is derived from an EMBL/GenBank/DDBJ whole genome shotgun (WGS) entry which is preliminary data.</text>
</comment>
<keyword evidence="2" id="KW-1185">Reference proteome</keyword>
<reference evidence="1 2" key="1">
    <citation type="submission" date="2021-03" db="EMBL/GenBank/DDBJ databases">
        <title>Antimicrobial resistance genes in bacteria isolated from Japanese honey, and their potential for conferring macrolide and lincosamide resistance in the American foulbrood pathogen Paenibacillus larvae.</title>
        <authorList>
            <person name="Okamoto M."/>
            <person name="Kumagai M."/>
            <person name="Kanamori H."/>
            <person name="Takamatsu D."/>
        </authorList>
    </citation>
    <scope>NUCLEOTIDE SEQUENCE [LARGE SCALE GENOMIC DNA]</scope>
    <source>
        <strain evidence="1 2">J6TS1</strain>
    </source>
</reference>
<protein>
    <submittedName>
        <fullName evidence="1">Uncharacterized protein</fullName>
    </submittedName>
</protein>